<feature type="compositionally biased region" description="Polar residues" evidence="8">
    <location>
        <begin position="38"/>
        <end position="47"/>
    </location>
</feature>
<evidence type="ECO:0000256" key="1">
    <source>
        <dbReference type="ARBA" id="ARBA00022574"/>
    </source>
</evidence>
<keyword evidence="11" id="KW-1185">Reference proteome</keyword>
<feature type="repeat" description="WD" evidence="7">
    <location>
        <begin position="933"/>
        <end position="974"/>
    </location>
</feature>
<comment type="caution">
    <text evidence="10">The sequence shown here is derived from an EMBL/GenBank/DDBJ whole genome shotgun (WGS) entry which is preliminary data.</text>
</comment>
<evidence type="ECO:0000256" key="4">
    <source>
        <dbReference type="ARBA" id="ARBA00038415"/>
    </source>
</evidence>
<dbReference type="Gene3D" id="3.40.50.300">
    <property type="entry name" value="P-loop containing nucleotide triphosphate hydrolases"/>
    <property type="match status" value="1"/>
</dbReference>
<dbReference type="SUPFAM" id="SSF52540">
    <property type="entry name" value="P-loop containing nucleoside triphosphate hydrolases"/>
    <property type="match status" value="1"/>
</dbReference>
<protein>
    <recommendedName>
        <fullName evidence="5">Mitochondrial division protein 1</fullName>
    </recommendedName>
</protein>
<dbReference type="InterPro" id="IPR020472">
    <property type="entry name" value="WD40_PAC1"/>
</dbReference>
<dbReference type="InterPro" id="IPR036322">
    <property type="entry name" value="WD40_repeat_dom_sf"/>
</dbReference>
<feature type="repeat" description="WD" evidence="7">
    <location>
        <begin position="1092"/>
        <end position="1125"/>
    </location>
</feature>
<feature type="repeat" description="WD" evidence="7">
    <location>
        <begin position="987"/>
        <end position="1018"/>
    </location>
</feature>
<dbReference type="Gene3D" id="2.130.10.10">
    <property type="entry name" value="YVTN repeat-like/Quinoprotein amine dehydrogenase"/>
    <property type="match status" value="4"/>
</dbReference>
<dbReference type="PROSITE" id="PS00678">
    <property type="entry name" value="WD_REPEATS_1"/>
    <property type="match status" value="3"/>
</dbReference>
<dbReference type="InterPro" id="IPR027417">
    <property type="entry name" value="P-loop_NTPase"/>
</dbReference>
<feature type="region of interest" description="Disordered" evidence="8">
    <location>
        <begin position="1"/>
        <end position="77"/>
    </location>
</feature>
<dbReference type="CDD" id="cd00200">
    <property type="entry name" value="WD40"/>
    <property type="match status" value="1"/>
</dbReference>
<evidence type="ECO:0000256" key="8">
    <source>
        <dbReference type="SAM" id="MobiDB-lite"/>
    </source>
</evidence>
<accession>A0ABR0SSV1</accession>
<reference evidence="10 11" key="1">
    <citation type="submission" date="2024-01" db="EMBL/GenBank/DDBJ databases">
        <title>Complete genome of Cladobotryum mycophilum ATHUM6906.</title>
        <authorList>
            <person name="Christinaki A.C."/>
            <person name="Myridakis A.I."/>
            <person name="Kouvelis V.N."/>
        </authorList>
    </citation>
    <scope>NUCLEOTIDE SEQUENCE [LARGE SCALE GENOMIC DNA]</scope>
    <source>
        <strain evidence="10 11">ATHUM6906</strain>
    </source>
</reference>
<feature type="compositionally biased region" description="Polar residues" evidence="8">
    <location>
        <begin position="21"/>
        <end position="31"/>
    </location>
</feature>
<gene>
    <name evidence="10" type="ORF">PT974_03221</name>
</gene>
<dbReference type="PANTHER" id="PTHR22847:SF637">
    <property type="entry name" value="WD REPEAT DOMAIN 5B"/>
    <property type="match status" value="1"/>
</dbReference>
<sequence length="1416" mass="158039">MAPSWWKKLRSKKRDSRRSTPEPSAASTSQEPKVEINIQDQNASNQKPGADQRGQDISNQEPEAVHQVPEEDQDPKIASQPIQERLWNQAYEQAKDSDADVVEAYEKIISRQLPGQPQPSIDAECPSNQINPTPDKRRQQMQMIVQAGLERTKKETLIKQRIGKNLKTFGVVRKTMDQAVGSAPEAAVAWVGICFTLEMLSNPITEVKINREGIAYVVSRMDWYWHLSDLLLNVNRGEAWSVVLQTQLEKHIVDLYQQLLLYQMKSVCLYHRHGGVAFLRDMIKLDDWDGQLNNIRNAEALVNDDSRIFNTSAIRVQLDSIVSSGDGLQEELKSILSAIEDHTTQQQKIQRTEKEEECLKDMRVTDPHLDKTRIENTNGGLLQDSYIWIVTDNDFVDWRDHPGSRLLWIKGDPGKGKTMLLCGIINELQTGQSAKPYYFFCQATDDRLNNATGVLCGLIYSIACEHQKALLLVMEKYKHAGKDLFRDINSWTALSQIFTCILQDLSLKDKVFIIDALDECVKDRPLLLDFIAQASAKFEAKWIVSSRNWASIEEKLEASSQRVRLSLEINEQSISDAVRVYVEHKVDQLAKLKKLDDATRAGVRDHLSANANGTFLWVALVCKELSQEHVRKRHMLTTVATFPPDLEPLYARMMEQVRGLKDADLCEQVLGLISLVYRPISLVELASLVETLGEIDDFDELRDVIASCGSFLVLKNDVVYFVHQSAKDFLLNKASNQIFASGIARRHHGIFLRSLEILSNTLRRDIYNLRHPGAPISKVCPPDPDPLAPVRYSCVFWVDHLRDASSYEMTVCESSLQDEGVAHEFLKVHFLHWLEGLSLLKKLSEGVMAIRTLEALTGHGSGLMGKFIKDAHRFVLSFRFAIESTPLQIYTSALTFAPTSSTVRETFEKLYSPGWIIMKPSVQSEWNACLQTLEGHETWVYSVAFSPDGTQLASASDDVTINIWDRATGACLQTLDHEVEEDDESGAVAFSPNGMQLASASERSIKIWDLATGSCLMTIACGDEAYINSIAFSLDGKRLMSTTGVCVQKLEGHTNIIMTLSYSRDGARLASGGDDQTIKIWAVSTGVCLQTLEGHTGSVYSVAFSPDGTQLASTSTDRTIKIWDLALGAAGGLQKPEGHQDQASSVAYSSDNTRLASGSWDGIIQIWDTTTGACLQTFQGTYGKPIYLVVFSLDGKQLASAEETIDRNFTIKIWDLTAGTCRPAFKDEVRVGSMAFSPNSTQLALVLSAYFFGGGDDRGIEVWDVINSTRIHELHSALKPITAVFSSDGMRLGSASKDGDVEVWDLATGACLQTLKISVEPALEASLHKDLRDPQLQRLIANLLQKQDSACSLMYEFEFTRDAVWLLRRGKPFLWLPAGYRPLVMTFSGELLAIGCSSGRVLLFRFSLIDLDAEMT</sequence>
<dbReference type="InterPro" id="IPR015943">
    <property type="entry name" value="WD40/YVTN_repeat-like_dom_sf"/>
</dbReference>
<dbReference type="Pfam" id="PF00400">
    <property type="entry name" value="WD40"/>
    <property type="match status" value="7"/>
</dbReference>
<evidence type="ECO:0000256" key="7">
    <source>
        <dbReference type="PROSITE-ProRule" id="PRU00221"/>
    </source>
</evidence>
<evidence type="ECO:0000313" key="11">
    <source>
        <dbReference type="Proteomes" id="UP001338125"/>
    </source>
</evidence>
<comment type="similarity">
    <text evidence="4">Belongs to the WD repeat MDV1/CAF4 family.</text>
</comment>
<dbReference type="InterPro" id="IPR001680">
    <property type="entry name" value="WD40_rpt"/>
</dbReference>
<name>A0ABR0SSV1_9HYPO</name>
<evidence type="ECO:0000256" key="2">
    <source>
        <dbReference type="ARBA" id="ARBA00022737"/>
    </source>
</evidence>
<dbReference type="SUPFAM" id="SSF50978">
    <property type="entry name" value="WD40 repeat-like"/>
    <property type="match status" value="1"/>
</dbReference>
<comment type="function">
    <text evidence="6">Involved in mitochondrial fission. Acts as an adapter protein required to form mitochondrial fission complexes. Formation of these complexes is required to promote constriction and fission of the mitochondrial compartment at a late step in mitochondrial division.</text>
</comment>
<keyword evidence="3" id="KW-0175">Coiled coil</keyword>
<dbReference type="InterPro" id="IPR031359">
    <property type="entry name" value="NACHT_N"/>
</dbReference>
<feature type="repeat" description="WD" evidence="7">
    <location>
        <begin position="1136"/>
        <end position="1177"/>
    </location>
</feature>
<evidence type="ECO:0000256" key="6">
    <source>
        <dbReference type="ARBA" id="ARBA00043913"/>
    </source>
</evidence>
<proteinExistence type="inferred from homology"/>
<dbReference type="PANTHER" id="PTHR22847">
    <property type="entry name" value="WD40 REPEAT PROTEIN"/>
    <property type="match status" value="1"/>
</dbReference>
<dbReference type="InterPro" id="IPR056884">
    <property type="entry name" value="NPHP3-like_N"/>
</dbReference>
<dbReference type="PROSITE" id="PS50082">
    <property type="entry name" value="WD_REPEATS_2"/>
    <property type="match status" value="6"/>
</dbReference>
<feature type="repeat" description="WD" evidence="7">
    <location>
        <begin position="1285"/>
        <end position="1314"/>
    </location>
</feature>
<keyword evidence="1 7" id="KW-0853">WD repeat</keyword>
<dbReference type="PROSITE" id="PS50837">
    <property type="entry name" value="NACHT"/>
    <property type="match status" value="1"/>
</dbReference>
<dbReference type="Proteomes" id="UP001338125">
    <property type="component" value="Unassembled WGS sequence"/>
</dbReference>
<dbReference type="Pfam" id="PF24883">
    <property type="entry name" value="NPHP3_N"/>
    <property type="match status" value="1"/>
</dbReference>
<evidence type="ECO:0000313" key="10">
    <source>
        <dbReference type="EMBL" id="KAK5994835.1"/>
    </source>
</evidence>
<dbReference type="Pfam" id="PF17100">
    <property type="entry name" value="NACHT_N"/>
    <property type="match status" value="1"/>
</dbReference>
<dbReference type="EMBL" id="JAVFKD010000004">
    <property type="protein sequence ID" value="KAK5994835.1"/>
    <property type="molecule type" value="Genomic_DNA"/>
</dbReference>
<dbReference type="InterPro" id="IPR019775">
    <property type="entry name" value="WD40_repeat_CS"/>
</dbReference>
<feature type="compositionally biased region" description="Basic residues" evidence="8">
    <location>
        <begin position="7"/>
        <end position="16"/>
    </location>
</feature>
<evidence type="ECO:0000256" key="3">
    <source>
        <dbReference type="ARBA" id="ARBA00023054"/>
    </source>
</evidence>
<evidence type="ECO:0000259" key="9">
    <source>
        <dbReference type="PROSITE" id="PS50837"/>
    </source>
</evidence>
<dbReference type="PROSITE" id="PS50294">
    <property type="entry name" value="WD_REPEATS_REGION"/>
    <property type="match status" value="4"/>
</dbReference>
<organism evidence="10 11">
    <name type="scientific">Cladobotryum mycophilum</name>
    <dbReference type="NCBI Taxonomy" id="491253"/>
    <lineage>
        <taxon>Eukaryota</taxon>
        <taxon>Fungi</taxon>
        <taxon>Dikarya</taxon>
        <taxon>Ascomycota</taxon>
        <taxon>Pezizomycotina</taxon>
        <taxon>Sordariomycetes</taxon>
        <taxon>Hypocreomycetidae</taxon>
        <taxon>Hypocreales</taxon>
        <taxon>Hypocreaceae</taxon>
        <taxon>Cladobotryum</taxon>
    </lineage>
</organism>
<dbReference type="SMART" id="SM00320">
    <property type="entry name" value="WD40"/>
    <property type="match status" value="8"/>
</dbReference>
<feature type="domain" description="NACHT" evidence="9">
    <location>
        <begin position="405"/>
        <end position="622"/>
    </location>
</feature>
<keyword evidence="2" id="KW-0677">Repeat</keyword>
<evidence type="ECO:0000256" key="5">
    <source>
        <dbReference type="ARBA" id="ARBA00039789"/>
    </source>
</evidence>
<dbReference type="InterPro" id="IPR007111">
    <property type="entry name" value="NACHT_NTPase"/>
</dbReference>
<feature type="repeat" description="WD" evidence="7">
    <location>
        <begin position="1050"/>
        <end position="1091"/>
    </location>
</feature>
<dbReference type="PRINTS" id="PR00320">
    <property type="entry name" value="GPROTEINBRPT"/>
</dbReference>